<dbReference type="Proteomes" id="UP000189674">
    <property type="component" value="Chromosome"/>
</dbReference>
<evidence type="ECO:0000313" key="3">
    <source>
        <dbReference type="EMBL" id="AQT69914.1"/>
    </source>
</evidence>
<dbReference type="STRING" id="1936003.STSP2_03114"/>
<keyword evidence="2" id="KW-0812">Transmembrane</keyword>
<feature type="region of interest" description="Disordered" evidence="1">
    <location>
        <begin position="178"/>
        <end position="239"/>
    </location>
</feature>
<gene>
    <name evidence="3" type="ORF">STSP2_03114</name>
</gene>
<accession>A0A1U9NQA3</accession>
<keyword evidence="4" id="KW-1185">Reference proteome</keyword>
<sequence length="239" mass="25563">MDINVDWTGFVVGALFGASLILSGLANPDKIIGTLRLKDFHALRVIVVFILVGMLGVWILDLAGWANFNVKPAAMLGNGVGGALLGIGFGMTGYCPGTGLACAAAGRIDAIFTVIGMLVGAYFFILAYPAFLYLDSMWNFGEMTILEYTGVSRAILTLSIVAVGGVLLVVTAPRRKVEPEEARPAEVGEARRPLEEQHSRAVEMRGSEEKLKKEGEAEEDEAVPEQERGADDESEGDRG</sequence>
<protein>
    <submittedName>
        <fullName evidence="3">Putative selenium metabolism protein, YedE family</fullName>
    </submittedName>
</protein>
<evidence type="ECO:0000256" key="1">
    <source>
        <dbReference type="SAM" id="MobiDB-lite"/>
    </source>
</evidence>
<keyword evidence="2" id="KW-1133">Transmembrane helix</keyword>
<proteinExistence type="predicted"/>
<dbReference type="AlphaFoldDB" id="A0A1U9NQA3"/>
<feature type="compositionally biased region" description="Basic and acidic residues" evidence="1">
    <location>
        <begin position="225"/>
        <end position="239"/>
    </location>
</feature>
<feature type="transmembrane region" description="Helical" evidence="2">
    <location>
        <begin position="154"/>
        <end position="173"/>
    </location>
</feature>
<organism evidence="3 4">
    <name type="scientific">Anaerohalosphaera lusitana</name>
    <dbReference type="NCBI Taxonomy" id="1936003"/>
    <lineage>
        <taxon>Bacteria</taxon>
        <taxon>Pseudomonadati</taxon>
        <taxon>Planctomycetota</taxon>
        <taxon>Phycisphaerae</taxon>
        <taxon>Sedimentisphaerales</taxon>
        <taxon>Anaerohalosphaeraceae</taxon>
        <taxon>Anaerohalosphaera</taxon>
    </lineage>
</organism>
<name>A0A1U9NQA3_9BACT</name>
<feature type="compositionally biased region" description="Basic and acidic residues" evidence="1">
    <location>
        <begin position="178"/>
        <end position="215"/>
    </location>
</feature>
<reference evidence="4" key="1">
    <citation type="submission" date="2017-02" db="EMBL/GenBank/DDBJ databases">
        <title>Comparative genomics and description of representatives of a novel lineage of planctomycetes thriving in anoxic sediments.</title>
        <authorList>
            <person name="Spring S."/>
            <person name="Bunk B."/>
            <person name="Sproer C."/>
        </authorList>
    </citation>
    <scope>NUCLEOTIDE SEQUENCE [LARGE SCALE GENOMIC DNA]</scope>
    <source>
        <strain evidence="4">ST-NAGAB-D1</strain>
    </source>
</reference>
<dbReference type="RefSeq" id="WP_146663555.1">
    <property type="nucleotide sequence ID" value="NZ_CP019791.1"/>
</dbReference>
<dbReference type="InterPro" id="IPR007272">
    <property type="entry name" value="Sulf_transp_TsuA/YedE"/>
</dbReference>
<feature type="transmembrane region" description="Helical" evidence="2">
    <location>
        <begin position="40"/>
        <end position="60"/>
    </location>
</feature>
<keyword evidence="2" id="KW-0472">Membrane</keyword>
<feature type="transmembrane region" description="Helical" evidence="2">
    <location>
        <begin position="110"/>
        <end position="134"/>
    </location>
</feature>
<dbReference type="Pfam" id="PF04143">
    <property type="entry name" value="Sulf_transp"/>
    <property type="match status" value="1"/>
</dbReference>
<dbReference type="EMBL" id="CP019791">
    <property type="protein sequence ID" value="AQT69914.1"/>
    <property type="molecule type" value="Genomic_DNA"/>
</dbReference>
<dbReference type="OrthoDB" id="9790409at2"/>
<dbReference type="KEGG" id="alus:STSP2_03114"/>
<evidence type="ECO:0000256" key="2">
    <source>
        <dbReference type="SAM" id="Phobius"/>
    </source>
</evidence>
<evidence type="ECO:0000313" key="4">
    <source>
        <dbReference type="Proteomes" id="UP000189674"/>
    </source>
</evidence>
<feature type="transmembrane region" description="Helical" evidence="2">
    <location>
        <begin position="80"/>
        <end position="103"/>
    </location>
</feature>
<feature type="transmembrane region" description="Helical" evidence="2">
    <location>
        <begin position="6"/>
        <end position="28"/>
    </location>
</feature>